<name>A0A917NT55_9PROT</name>
<proteinExistence type="predicted"/>
<accession>A0A917NT55</accession>
<organism evidence="1 2">
    <name type="scientific">Neoroseomonas lacus</name>
    <dbReference type="NCBI Taxonomy" id="287609"/>
    <lineage>
        <taxon>Bacteria</taxon>
        <taxon>Pseudomonadati</taxon>
        <taxon>Pseudomonadota</taxon>
        <taxon>Alphaproteobacteria</taxon>
        <taxon>Acetobacterales</taxon>
        <taxon>Acetobacteraceae</taxon>
        <taxon>Neoroseomonas</taxon>
    </lineage>
</organism>
<evidence type="ECO:0000313" key="1">
    <source>
        <dbReference type="EMBL" id="GGJ27267.1"/>
    </source>
</evidence>
<evidence type="ECO:0000313" key="2">
    <source>
        <dbReference type="Proteomes" id="UP000661507"/>
    </source>
</evidence>
<keyword evidence="2" id="KW-1185">Reference proteome</keyword>
<gene>
    <name evidence="1" type="ORF">GCM10011320_38220</name>
</gene>
<dbReference type="Proteomes" id="UP000661507">
    <property type="component" value="Unassembled WGS sequence"/>
</dbReference>
<reference evidence="1" key="2">
    <citation type="submission" date="2020-09" db="EMBL/GenBank/DDBJ databases">
        <authorList>
            <person name="Sun Q."/>
            <person name="Zhou Y."/>
        </authorList>
    </citation>
    <scope>NUCLEOTIDE SEQUENCE</scope>
    <source>
        <strain evidence="1">CGMCC 1.3617</strain>
    </source>
</reference>
<sequence>MEDDGVAVGRRLKRRLGSDDAAAAATVFDDDGLAEILRHSLRRKAPDDIGRTARCEGDHHADGSVRIGGLLRARGQRRDQQGK</sequence>
<reference evidence="1" key="1">
    <citation type="journal article" date="2014" name="Int. J. Syst. Evol. Microbiol.">
        <title>Complete genome sequence of Corynebacterium casei LMG S-19264T (=DSM 44701T), isolated from a smear-ripened cheese.</title>
        <authorList>
            <consortium name="US DOE Joint Genome Institute (JGI-PGF)"/>
            <person name="Walter F."/>
            <person name="Albersmeier A."/>
            <person name="Kalinowski J."/>
            <person name="Ruckert C."/>
        </authorList>
    </citation>
    <scope>NUCLEOTIDE SEQUENCE</scope>
    <source>
        <strain evidence="1">CGMCC 1.3617</strain>
    </source>
</reference>
<dbReference type="EMBL" id="BMKW01000009">
    <property type="protein sequence ID" value="GGJ27267.1"/>
    <property type="molecule type" value="Genomic_DNA"/>
</dbReference>
<comment type="caution">
    <text evidence="1">The sequence shown here is derived from an EMBL/GenBank/DDBJ whole genome shotgun (WGS) entry which is preliminary data.</text>
</comment>
<dbReference type="AlphaFoldDB" id="A0A917NT55"/>
<protein>
    <submittedName>
        <fullName evidence="1">Uncharacterized protein</fullName>
    </submittedName>
</protein>